<comment type="caution">
    <text evidence="2">The sequence shown here is derived from an EMBL/GenBank/DDBJ whole genome shotgun (WGS) entry which is preliminary data.</text>
</comment>
<dbReference type="AlphaFoldDB" id="A0AAD4W7T6"/>
<gene>
    <name evidence="2" type="ORF">L3X38_017442</name>
</gene>
<evidence type="ECO:0000313" key="2">
    <source>
        <dbReference type="EMBL" id="KAI5338171.1"/>
    </source>
</evidence>
<sequence>MRHTKHWLWMTSHLVTTTHANEKIGRHIRHCREKTKNSAPSLTQCSLTAPSNPSGPAKSLLERKKVIRYYRYQFVGHPTTACQTLKRILHAKIHEGVLELPSRKQAIDEDPMPKRRGKQVAVVITCFDDLLDDDELCHPWKNDPKPPEAIW</sequence>
<dbReference type="Proteomes" id="UP001054821">
    <property type="component" value="Chromosome 3"/>
</dbReference>
<name>A0AAD4W7T6_PRUDU</name>
<evidence type="ECO:0000256" key="1">
    <source>
        <dbReference type="SAM" id="MobiDB-lite"/>
    </source>
</evidence>
<organism evidence="2 3">
    <name type="scientific">Prunus dulcis</name>
    <name type="common">Almond</name>
    <name type="synonym">Amygdalus dulcis</name>
    <dbReference type="NCBI Taxonomy" id="3755"/>
    <lineage>
        <taxon>Eukaryota</taxon>
        <taxon>Viridiplantae</taxon>
        <taxon>Streptophyta</taxon>
        <taxon>Embryophyta</taxon>
        <taxon>Tracheophyta</taxon>
        <taxon>Spermatophyta</taxon>
        <taxon>Magnoliopsida</taxon>
        <taxon>eudicotyledons</taxon>
        <taxon>Gunneridae</taxon>
        <taxon>Pentapetalae</taxon>
        <taxon>rosids</taxon>
        <taxon>fabids</taxon>
        <taxon>Rosales</taxon>
        <taxon>Rosaceae</taxon>
        <taxon>Amygdaloideae</taxon>
        <taxon>Amygdaleae</taxon>
        <taxon>Prunus</taxon>
    </lineage>
</organism>
<keyword evidence="3" id="KW-1185">Reference proteome</keyword>
<protein>
    <submittedName>
        <fullName evidence="2">Uncharacterized protein</fullName>
    </submittedName>
</protein>
<dbReference type="EMBL" id="JAJFAZ020000003">
    <property type="protein sequence ID" value="KAI5338171.1"/>
    <property type="molecule type" value="Genomic_DNA"/>
</dbReference>
<feature type="region of interest" description="Disordered" evidence="1">
    <location>
        <begin position="37"/>
        <end position="58"/>
    </location>
</feature>
<evidence type="ECO:0000313" key="3">
    <source>
        <dbReference type="Proteomes" id="UP001054821"/>
    </source>
</evidence>
<feature type="compositionally biased region" description="Polar residues" evidence="1">
    <location>
        <begin position="37"/>
        <end position="54"/>
    </location>
</feature>
<reference evidence="2 3" key="1">
    <citation type="journal article" date="2022" name="G3 (Bethesda)">
        <title>Whole-genome sequence and methylome profiling of the almond [Prunus dulcis (Mill.) D.A. Webb] cultivar 'Nonpareil'.</title>
        <authorList>
            <person name="D'Amico-Willman K.M."/>
            <person name="Ouma W.Z."/>
            <person name="Meulia T."/>
            <person name="Sideli G.M."/>
            <person name="Gradziel T.M."/>
            <person name="Fresnedo-Ramirez J."/>
        </authorList>
    </citation>
    <scope>NUCLEOTIDE SEQUENCE [LARGE SCALE GENOMIC DNA]</scope>
    <source>
        <strain evidence="2">Clone GOH B32 T37-40</strain>
    </source>
</reference>
<accession>A0AAD4W7T6</accession>
<proteinExistence type="predicted"/>